<dbReference type="InterPro" id="IPR002078">
    <property type="entry name" value="Sigma_54_int"/>
</dbReference>
<organism evidence="7 8">
    <name type="scientific">Shewanella benthica</name>
    <dbReference type="NCBI Taxonomy" id="43661"/>
    <lineage>
        <taxon>Bacteria</taxon>
        <taxon>Pseudomonadati</taxon>
        <taxon>Pseudomonadota</taxon>
        <taxon>Gammaproteobacteria</taxon>
        <taxon>Alteromonadales</taxon>
        <taxon>Shewanellaceae</taxon>
        <taxon>Shewanella</taxon>
    </lineage>
</organism>
<dbReference type="CDD" id="cd00009">
    <property type="entry name" value="AAA"/>
    <property type="match status" value="1"/>
</dbReference>
<dbReference type="Proteomes" id="UP000250123">
    <property type="component" value="Chromosome SHEWBE"/>
</dbReference>
<dbReference type="PROSITE" id="PS00688">
    <property type="entry name" value="SIGMA54_INTERACT_3"/>
    <property type="match status" value="1"/>
</dbReference>
<dbReference type="Pfam" id="PF02954">
    <property type="entry name" value="HTH_8"/>
    <property type="match status" value="1"/>
</dbReference>
<evidence type="ECO:0000256" key="3">
    <source>
        <dbReference type="ARBA" id="ARBA00023015"/>
    </source>
</evidence>
<dbReference type="GO" id="GO:0005524">
    <property type="term" value="F:ATP binding"/>
    <property type="evidence" value="ECO:0007669"/>
    <property type="project" value="UniProtKB-KW"/>
</dbReference>
<keyword evidence="5" id="KW-0804">Transcription</keyword>
<feature type="domain" description="Sigma-54 factor interaction" evidence="6">
    <location>
        <begin position="152"/>
        <end position="379"/>
    </location>
</feature>
<dbReference type="InterPro" id="IPR002197">
    <property type="entry name" value="HTH_Fis"/>
</dbReference>
<dbReference type="SUPFAM" id="SSF52540">
    <property type="entry name" value="P-loop containing nucleoside triphosphate hydrolases"/>
    <property type="match status" value="1"/>
</dbReference>
<accession>A0A330M815</accession>
<dbReference type="InterPro" id="IPR045343">
    <property type="entry name" value="VpsR"/>
</dbReference>
<dbReference type="PROSITE" id="PS50045">
    <property type="entry name" value="SIGMA54_INTERACT_4"/>
    <property type="match status" value="1"/>
</dbReference>
<dbReference type="EMBL" id="LS483452">
    <property type="protein sequence ID" value="SQH77150.1"/>
    <property type="molecule type" value="Genomic_DNA"/>
</dbReference>
<dbReference type="PROSITE" id="PS00676">
    <property type="entry name" value="SIGMA54_INTERACT_2"/>
    <property type="match status" value="1"/>
</dbReference>
<dbReference type="OrthoDB" id="9804019at2"/>
<evidence type="ECO:0000256" key="2">
    <source>
        <dbReference type="ARBA" id="ARBA00022840"/>
    </source>
</evidence>
<keyword evidence="3" id="KW-0805">Transcription regulation</keyword>
<dbReference type="InterPro" id="IPR025944">
    <property type="entry name" value="Sigma_54_int_dom_CS"/>
</dbReference>
<dbReference type="Gene3D" id="3.40.50.300">
    <property type="entry name" value="P-loop containing nucleotide triphosphate hydrolases"/>
    <property type="match status" value="1"/>
</dbReference>
<name>A0A330M815_9GAMM</name>
<evidence type="ECO:0000313" key="7">
    <source>
        <dbReference type="EMBL" id="SQH77150.1"/>
    </source>
</evidence>
<dbReference type="InterPro" id="IPR025943">
    <property type="entry name" value="Sigma_54_int_dom_ATP-bd_2"/>
</dbReference>
<dbReference type="Pfam" id="PF20161">
    <property type="entry name" value="VpsR"/>
    <property type="match status" value="1"/>
</dbReference>
<dbReference type="SUPFAM" id="SSF46689">
    <property type="entry name" value="Homeodomain-like"/>
    <property type="match status" value="1"/>
</dbReference>
<dbReference type="InterPro" id="IPR058031">
    <property type="entry name" value="AAA_lid_NorR"/>
</dbReference>
<evidence type="ECO:0000313" key="8">
    <source>
        <dbReference type="Proteomes" id="UP000250123"/>
    </source>
</evidence>
<keyword evidence="1" id="KW-0547">Nucleotide-binding</keyword>
<dbReference type="InterPro" id="IPR009057">
    <property type="entry name" value="Homeodomain-like_sf"/>
</dbReference>
<dbReference type="AlphaFoldDB" id="A0A330M815"/>
<dbReference type="RefSeq" id="WP_112353134.1">
    <property type="nucleotide sequence ID" value="NZ_LS483452.1"/>
</dbReference>
<evidence type="ECO:0000256" key="1">
    <source>
        <dbReference type="ARBA" id="ARBA00022741"/>
    </source>
</evidence>
<dbReference type="GO" id="GO:0006355">
    <property type="term" value="P:regulation of DNA-templated transcription"/>
    <property type="evidence" value="ECO:0007669"/>
    <property type="project" value="InterPro"/>
</dbReference>
<dbReference type="Gene3D" id="1.10.8.60">
    <property type="match status" value="1"/>
</dbReference>
<dbReference type="GO" id="GO:0043565">
    <property type="term" value="F:sequence-specific DNA binding"/>
    <property type="evidence" value="ECO:0007669"/>
    <property type="project" value="InterPro"/>
</dbReference>
<dbReference type="Gene3D" id="1.10.10.60">
    <property type="entry name" value="Homeodomain-like"/>
    <property type="match status" value="1"/>
</dbReference>
<dbReference type="InterPro" id="IPR003593">
    <property type="entry name" value="AAA+_ATPase"/>
</dbReference>
<dbReference type="PANTHER" id="PTHR32071">
    <property type="entry name" value="TRANSCRIPTIONAL REGULATORY PROTEIN"/>
    <property type="match status" value="1"/>
</dbReference>
<dbReference type="KEGG" id="sbk:SHEWBE_3187"/>
<dbReference type="SMART" id="SM00382">
    <property type="entry name" value="AAA"/>
    <property type="match status" value="1"/>
</dbReference>
<sequence>MENIRKFDPAKKRSVLLLNLNNEECHWKAQFNAFNWHCIHATSVAQSIKHIHKYDIDVAIALISSSYQQVVFKALTRLHEVKSSILWIAISSDNKFTQYPQAHQFPSYFIDYHHQPLDWTKLSHTLGHAHGMAALQLEKATELNNPQDNHVILGKSATIRRFKASLEKIAHADGAVLISGETGTGKGLSAHLIHAKSSRKNGPFITINCGALPASLIHSELFGHERGAFTGAEKLYIGHIEKANKGTLFLDEIGDLSLESQVNLLQFIEDHTIERLGGSQTITIDCRIIFASHVNLEAAIDEGRFREDLYHRLNILRIHVPSLREYREDIELLANAYLRIYQQGNNKLKLSLAALEIMLRYEWPGNVRELKNRIQRAVVMAEGKQIYPTDLGIKIVNYQSQQLDLVQHRLEIDTEVLLDAIKRNSHNISAAARDLNISRTTFYRLIKKCKIKL</sequence>
<dbReference type="Pfam" id="PF25601">
    <property type="entry name" value="AAA_lid_14"/>
    <property type="match status" value="1"/>
</dbReference>
<evidence type="ECO:0000256" key="5">
    <source>
        <dbReference type="ARBA" id="ARBA00023163"/>
    </source>
</evidence>
<gene>
    <name evidence="7" type="ORF">SHEWBE_3187</name>
</gene>
<dbReference type="FunFam" id="3.40.50.300:FF:000006">
    <property type="entry name" value="DNA-binding transcriptional regulator NtrC"/>
    <property type="match status" value="1"/>
</dbReference>
<protein>
    <submittedName>
        <fullName evidence="7">Two component sigma-54 specific, transcriptional regulator, Fis family protein</fullName>
    </submittedName>
</protein>
<reference evidence="8" key="1">
    <citation type="submission" date="2018-06" db="EMBL/GenBank/DDBJ databases">
        <authorList>
            <person name="Cea G.-C."/>
            <person name="William W."/>
        </authorList>
    </citation>
    <scope>NUCLEOTIDE SEQUENCE [LARGE SCALE GENOMIC DNA]</scope>
    <source>
        <strain evidence="8">DB21MT-2</strain>
    </source>
</reference>
<keyword evidence="4" id="KW-0238">DNA-binding</keyword>
<evidence type="ECO:0000256" key="4">
    <source>
        <dbReference type="ARBA" id="ARBA00023125"/>
    </source>
</evidence>
<proteinExistence type="predicted"/>
<dbReference type="Pfam" id="PF00158">
    <property type="entry name" value="Sigma54_activat"/>
    <property type="match status" value="1"/>
</dbReference>
<keyword evidence="2" id="KW-0067">ATP-binding</keyword>
<evidence type="ECO:0000259" key="6">
    <source>
        <dbReference type="PROSITE" id="PS50045"/>
    </source>
</evidence>
<dbReference type="PANTHER" id="PTHR32071:SF120">
    <property type="entry name" value="TRANSCRIPTIONAL REGULATOR-RELATED"/>
    <property type="match status" value="1"/>
</dbReference>
<dbReference type="InterPro" id="IPR027417">
    <property type="entry name" value="P-loop_NTPase"/>
</dbReference>